<organism evidence="4 5">
    <name type="scientific">Drosophila pseudoobscura pseudoobscura</name>
    <name type="common">Fruit fly</name>
    <dbReference type="NCBI Taxonomy" id="46245"/>
    <lineage>
        <taxon>Eukaryota</taxon>
        <taxon>Metazoa</taxon>
        <taxon>Ecdysozoa</taxon>
        <taxon>Arthropoda</taxon>
        <taxon>Hexapoda</taxon>
        <taxon>Insecta</taxon>
        <taxon>Pterygota</taxon>
        <taxon>Neoptera</taxon>
        <taxon>Endopterygota</taxon>
        <taxon>Diptera</taxon>
        <taxon>Brachycera</taxon>
        <taxon>Muscomorpha</taxon>
        <taxon>Ephydroidea</taxon>
        <taxon>Drosophilidae</taxon>
        <taxon>Drosophila</taxon>
        <taxon>Sophophora</taxon>
    </lineage>
</organism>
<reference evidence="4" key="1">
    <citation type="submission" date="2024-06" db="UniProtKB">
        <authorList>
            <consortium name="RefSeq"/>
        </authorList>
    </citation>
    <scope>NUCLEOTIDE SEQUENCE [LARGE SCALE GENOMIC DNA]</scope>
    <source>
        <strain evidence="4">MV2-25</strain>
    </source>
</reference>
<dbReference type="InParanoid" id="A0A6I8ULZ0"/>
<dbReference type="Bgee" id="FBgn0075864">
    <property type="expression patterns" value="Expressed in female reproductive system and 1 other cell type or tissue"/>
</dbReference>
<dbReference type="GO" id="GO:0097730">
    <property type="term" value="C:non-motile cilium"/>
    <property type="evidence" value="ECO:0007669"/>
    <property type="project" value="TreeGrafter"/>
</dbReference>
<dbReference type="AlphaFoldDB" id="A0A6I8ULZ0"/>
<proteinExistence type="predicted"/>
<dbReference type="InterPro" id="IPR028172">
    <property type="entry name" value="FT20"/>
</dbReference>
<keyword evidence="2" id="KW-0175">Coiled coil</keyword>
<evidence type="ECO:0000313" key="5">
    <source>
        <dbReference type="RefSeq" id="XP_001357514.2"/>
    </source>
</evidence>
<evidence type="ECO:0000313" key="4">
    <source>
        <dbReference type="Proteomes" id="UP000001819"/>
    </source>
</evidence>
<dbReference type="RefSeq" id="XP_001357514.2">
    <property type="nucleotide sequence ID" value="XM_001357478.4"/>
</dbReference>
<accession>A0A6I8ULZ0</accession>
<keyword evidence="4" id="KW-1185">Reference proteome</keyword>
<dbReference type="GO" id="GO:0005813">
    <property type="term" value="C:centrosome"/>
    <property type="evidence" value="ECO:0007669"/>
    <property type="project" value="TreeGrafter"/>
</dbReference>
<dbReference type="GO" id="GO:0061512">
    <property type="term" value="P:protein localization to cilium"/>
    <property type="evidence" value="ECO:0007669"/>
    <property type="project" value="TreeGrafter"/>
</dbReference>
<evidence type="ECO:0000256" key="1">
    <source>
        <dbReference type="ARBA" id="ARBA00004138"/>
    </source>
</evidence>
<sequence length="156" mass="18624">MAECLDVGLYSNKNLLFLLIFPTIVEMEELKKFGLFIDDIYRLRVQDPSIATQKIELRHECLEYSRNLQQFKRLIHDFYKISNTFAKDVEVEKLRAIGTQNQLKSMSQQRQAEQQVCQSKILEQTVKLERLKSEYQYLQRTETEQQEIINNFLLNQ</sequence>
<dbReference type="PANTHER" id="PTHR31978:SF1">
    <property type="entry name" value="INTRAFLAGELLAR TRANSPORT PROTEIN 20 HOMOLOG"/>
    <property type="match status" value="1"/>
</dbReference>
<dbReference type="GO" id="GO:0005737">
    <property type="term" value="C:cytoplasm"/>
    <property type="evidence" value="ECO:0007669"/>
    <property type="project" value="TreeGrafter"/>
</dbReference>
<dbReference type="KEGG" id="dpo:4803328"/>
<dbReference type="GO" id="GO:0097546">
    <property type="term" value="C:ciliary base"/>
    <property type="evidence" value="ECO:0007669"/>
    <property type="project" value="TreeGrafter"/>
</dbReference>
<dbReference type="GO" id="GO:0060271">
    <property type="term" value="P:cilium assembly"/>
    <property type="evidence" value="ECO:0007669"/>
    <property type="project" value="TreeGrafter"/>
</dbReference>
<dbReference type="GO" id="GO:0030990">
    <property type="term" value="C:intraciliary transport particle"/>
    <property type="evidence" value="ECO:0007669"/>
    <property type="project" value="TreeGrafter"/>
</dbReference>
<reference evidence="5" key="2">
    <citation type="submission" date="2025-08" db="UniProtKB">
        <authorList>
            <consortium name="RefSeq"/>
        </authorList>
    </citation>
    <scope>IDENTIFICATION</scope>
    <source>
        <strain evidence="5">MV-25-SWS-2005</strain>
        <tissue evidence="5">Whole body</tissue>
    </source>
</reference>
<protein>
    <submittedName>
        <fullName evidence="5">Intraflagellar transport protein 20 homolog</fullName>
    </submittedName>
</protein>
<dbReference type="GeneID" id="4803328"/>
<comment type="subcellular location">
    <subcellularLocation>
        <location evidence="1">Cell projection</location>
        <location evidence="1">Cilium</location>
    </subcellularLocation>
</comment>
<name>A0A6I8ULZ0_DROPS</name>
<dbReference type="FunCoup" id="A0A6I8ULZ0">
    <property type="interactions" value="50"/>
</dbReference>
<evidence type="ECO:0000256" key="3">
    <source>
        <dbReference type="ARBA" id="ARBA00023273"/>
    </source>
</evidence>
<evidence type="ECO:0000256" key="2">
    <source>
        <dbReference type="ARBA" id="ARBA00023054"/>
    </source>
</evidence>
<dbReference type="GO" id="GO:0036064">
    <property type="term" value="C:ciliary basal body"/>
    <property type="evidence" value="ECO:0007669"/>
    <property type="project" value="TreeGrafter"/>
</dbReference>
<dbReference type="Pfam" id="PF14931">
    <property type="entry name" value="IFT20"/>
    <property type="match status" value="1"/>
</dbReference>
<dbReference type="Proteomes" id="UP000001819">
    <property type="component" value="Chromosome 3"/>
</dbReference>
<gene>
    <name evidence="5" type="primary">IFT20</name>
</gene>
<keyword evidence="3" id="KW-0966">Cell projection</keyword>
<dbReference type="PANTHER" id="PTHR31978">
    <property type="entry name" value="INTRAFLAGELLAR TRANSPORT PROTEIN 20 HOMOLOG"/>
    <property type="match status" value="1"/>
</dbReference>